<gene>
    <name evidence="4" type="ORF">BCR38DRAFT_343887</name>
</gene>
<evidence type="ECO:0000313" key="4">
    <source>
        <dbReference type="EMBL" id="ORY64491.1"/>
    </source>
</evidence>
<dbReference type="SMART" id="SM01006">
    <property type="entry name" value="AlcB"/>
    <property type="match status" value="1"/>
</dbReference>
<dbReference type="GO" id="GO:0019290">
    <property type="term" value="P:siderophore biosynthetic process"/>
    <property type="evidence" value="ECO:0007669"/>
    <property type="project" value="InterPro"/>
</dbReference>
<dbReference type="GO" id="GO:0016410">
    <property type="term" value="F:N-acyltransferase activity"/>
    <property type="evidence" value="ECO:0007669"/>
    <property type="project" value="TreeGrafter"/>
</dbReference>
<dbReference type="GeneID" id="63772281"/>
<dbReference type="PANTHER" id="PTHR31438">
    <property type="entry name" value="LYSINE N-ACYLTRANSFERASE C17G9.06C-RELATED"/>
    <property type="match status" value="1"/>
</dbReference>
<accession>A0A1Y2DYZ5</accession>
<dbReference type="EMBL" id="MCFJ01000007">
    <property type="protein sequence ID" value="ORY64491.1"/>
    <property type="molecule type" value="Genomic_DNA"/>
</dbReference>
<dbReference type="OrthoDB" id="448427at2759"/>
<feature type="domain" description="Acyltransferase MbtK/IucB-like conserved" evidence="3">
    <location>
        <begin position="356"/>
        <end position="400"/>
    </location>
</feature>
<feature type="region of interest" description="Disordered" evidence="2">
    <location>
        <begin position="221"/>
        <end position="240"/>
    </location>
</feature>
<evidence type="ECO:0000259" key="3">
    <source>
        <dbReference type="SMART" id="SM01006"/>
    </source>
</evidence>
<comment type="similarity">
    <text evidence="1">Belongs to the lysine N-acyltransferase MbtK family.</text>
</comment>
<dbReference type="InParanoid" id="A0A1Y2DYZ5"/>
<dbReference type="STRING" id="1141098.A0A1Y2DYZ5"/>
<evidence type="ECO:0000256" key="1">
    <source>
        <dbReference type="ARBA" id="ARBA00009893"/>
    </source>
</evidence>
<proteinExistence type="inferred from homology"/>
<evidence type="ECO:0000256" key="2">
    <source>
        <dbReference type="SAM" id="MobiDB-lite"/>
    </source>
</evidence>
<dbReference type="Gene3D" id="3.40.630.30">
    <property type="match status" value="1"/>
</dbReference>
<keyword evidence="4" id="KW-0012">Acyltransferase</keyword>
<organism evidence="4 5">
    <name type="scientific">Pseudomassariella vexata</name>
    <dbReference type="NCBI Taxonomy" id="1141098"/>
    <lineage>
        <taxon>Eukaryota</taxon>
        <taxon>Fungi</taxon>
        <taxon>Dikarya</taxon>
        <taxon>Ascomycota</taxon>
        <taxon>Pezizomycotina</taxon>
        <taxon>Sordariomycetes</taxon>
        <taxon>Xylariomycetidae</taxon>
        <taxon>Amphisphaeriales</taxon>
        <taxon>Pseudomassariaceae</taxon>
        <taxon>Pseudomassariella</taxon>
    </lineage>
</organism>
<sequence length="521" mass="59255">MTPTTIYLPDGQTFTVKPVYGGYFFSSNELNSRHTPFPSGWTLNLHTEDDATAYLNGLTLEKSDALDEPVQTYVHKYKHPTLQHDIMFISSISQPSSQDYQPASSPSREIALMLWISLYWYFQQPEPSPYLDTAQSEFTPDVAKPKGDWRIRIKRDGVFRTRNMIPKLERMGLISTLDSAVGTSTVENAEGWDKMYVTRRSFWQIPFGLYLFSLQPKRASSHPGSPISSRPTSPTSGEAGLRLSMNSIQASGMHLLSDIPGGTIPISLANRPSSPVGPYFSASRQPTYYPPPPLQYIMTNGLRHPLRPKPPRMGEIFYTRFLPSVGKYLSFRVASASTKPVPSLGPVGPDEKERQEHAHLTGLDDQSLLQRWLSNDRVAAFWGNYHPKFLTDALESKHSFPAIGMWDGVPFGYFEIYWVKEDPLGHQMGGDAEDWDRGLHALIGEEWARGRVSYWLSSLVHWCWQADNRTMNVCLEPRVDNERFIQHLQVEGFSKDRQISFPHKQAWLLRLKREVWKGAAT</sequence>
<dbReference type="Proteomes" id="UP000193689">
    <property type="component" value="Unassembled WGS sequence"/>
</dbReference>
<dbReference type="RefSeq" id="XP_040715905.1">
    <property type="nucleotide sequence ID" value="XM_040856069.1"/>
</dbReference>
<keyword evidence="5" id="KW-1185">Reference proteome</keyword>
<reference evidence="4 5" key="1">
    <citation type="submission" date="2016-07" db="EMBL/GenBank/DDBJ databases">
        <title>Pervasive Adenine N6-methylation of Active Genes in Fungi.</title>
        <authorList>
            <consortium name="DOE Joint Genome Institute"/>
            <person name="Mondo S.J."/>
            <person name="Dannebaum R.O."/>
            <person name="Kuo R.C."/>
            <person name="Labutti K."/>
            <person name="Haridas S."/>
            <person name="Kuo A."/>
            <person name="Salamov A."/>
            <person name="Ahrendt S.R."/>
            <person name="Lipzen A."/>
            <person name="Sullivan W."/>
            <person name="Andreopoulos W.B."/>
            <person name="Clum A."/>
            <person name="Lindquist E."/>
            <person name="Daum C."/>
            <person name="Ramamoorthy G.K."/>
            <person name="Gryganskyi A."/>
            <person name="Culley D."/>
            <person name="Magnuson J.K."/>
            <person name="James T.Y."/>
            <person name="O'Malley M.A."/>
            <person name="Stajich J.E."/>
            <person name="Spatafora J.W."/>
            <person name="Visel A."/>
            <person name="Grigoriev I.V."/>
        </authorList>
    </citation>
    <scope>NUCLEOTIDE SEQUENCE [LARGE SCALE GENOMIC DNA]</scope>
    <source>
        <strain evidence="4 5">CBS 129021</strain>
    </source>
</reference>
<name>A0A1Y2DYZ5_9PEZI</name>
<dbReference type="Pfam" id="PF13523">
    <property type="entry name" value="Acetyltransf_8"/>
    <property type="match status" value="1"/>
</dbReference>
<comment type="caution">
    <text evidence="4">The sequence shown here is derived from an EMBL/GenBank/DDBJ whole genome shotgun (WGS) entry which is preliminary data.</text>
</comment>
<feature type="compositionally biased region" description="Low complexity" evidence="2">
    <location>
        <begin position="223"/>
        <end position="237"/>
    </location>
</feature>
<evidence type="ECO:0000313" key="5">
    <source>
        <dbReference type="Proteomes" id="UP000193689"/>
    </source>
</evidence>
<protein>
    <submittedName>
        <fullName evidence="4">Acyl-CoA N-acyltransferase</fullName>
    </submittedName>
</protein>
<dbReference type="AlphaFoldDB" id="A0A1Y2DYZ5"/>
<dbReference type="InterPro" id="IPR016181">
    <property type="entry name" value="Acyl_CoA_acyltransferase"/>
</dbReference>
<dbReference type="SUPFAM" id="SSF55729">
    <property type="entry name" value="Acyl-CoA N-acyltransferases (Nat)"/>
    <property type="match status" value="1"/>
</dbReference>
<keyword evidence="4" id="KW-0808">Transferase</keyword>
<dbReference type="PANTHER" id="PTHR31438:SF1">
    <property type="entry name" value="LYSINE N-ACYLTRANSFERASE C17G9.06C-RELATED"/>
    <property type="match status" value="1"/>
</dbReference>
<dbReference type="InterPro" id="IPR019432">
    <property type="entry name" value="Acyltransferase_MbtK/IucB-like"/>
</dbReference>